<comment type="caution">
    <text evidence="1">The sequence shown here is derived from an EMBL/GenBank/DDBJ whole genome shotgun (WGS) entry which is preliminary data.</text>
</comment>
<protein>
    <submittedName>
        <fullName evidence="1">Uncharacterized protein</fullName>
    </submittedName>
</protein>
<dbReference type="AlphaFoldDB" id="A0A0C2MF84"/>
<evidence type="ECO:0000313" key="2">
    <source>
        <dbReference type="Proteomes" id="UP000031668"/>
    </source>
</evidence>
<organism evidence="1 2">
    <name type="scientific">Thelohanellus kitauei</name>
    <name type="common">Myxosporean</name>
    <dbReference type="NCBI Taxonomy" id="669202"/>
    <lineage>
        <taxon>Eukaryota</taxon>
        <taxon>Metazoa</taxon>
        <taxon>Cnidaria</taxon>
        <taxon>Myxozoa</taxon>
        <taxon>Myxosporea</taxon>
        <taxon>Bivalvulida</taxon>
        <taxon>Platysporina</taxon>
        <taxon>Myxobolidae</taxon>
        <taxon>Thelohanellus</taxon>
    </lineage>
</organism>
<name>A0A0C2MF84_THEKT</name>
<evidence type="ECO:0000313" key="1">
    <source>
        <dbReference type="EMBL" id="KII65801.1"/>
    </source>
</evidence>
<sequence>MDSVYTYDDFVLHMQKLRCSDIHSKEEATKWLENFDKSKRATIICKEILKNSLEDDLKLHAVKIKFTSEGDDHNKLMETYKLLFDWLKKSPSLEAITQVG</sequence>
<dbReference type="Proteomes" id="UP000031668">
    <property type="component" value="Unassembled WGS sequence"/>
</dbReference>
<keyword evidence="2" id="KW-1185">Reference proteome</keyword>
<gene>
    <name evidence="1" type="ORF">RF11_03849</name>
</gene>
<dbReference type="EMBL" id="JWZT01003718">
    <property type="protein sequence ID" value="KII65801.1"/>
    <property type="molecule type" value="Genomic_DNA"/>
</dbReference>
<reference evidence="1 2" key="1">
    <citation type="journal article" date="2014" name="Genome Biol. Evol.">
        <title>The genome of the myxosporean Thelohanellus kitauei shows adaptations to nutrient acquisition within its fish host.</title>
        <authorList>
            <person name="Yang Y."/>
            <person name="Xiong J."/>
            <person name="Zhou Z."/>
            <person name="Huo F."/>
            <person name="Miao W."/>
            <person name="Ran C."/>
            <person name="Liu Y."/>
            <person name="Zhang J."/>
            <person name="Feng J."/>
            <person name="Wang M."/>
            <person name="Wang M."/>
            <person name="Wang L."/>
            <person name="Yao B."/>
        </authorList>
    </citation>
    <scope>NUCLEOTIDE SEQUENCE [LARGE SCALE GENOMIC DNA]</scope>
    <source>
        <strain evidence="1">Wuqing</strain>
    </source>
</reference>
<proteinExistence type="predicted"/>
<accession>A0A0C2MF84</accession>